<reference evidence="4" key="1">
    <citation type="journal article" date="2021" name="Nat. Commun.">
        <title>Genomic analyses provide insights into spinach domestication and the genetic basis of agronomic traits.</title>
        <authorList>
            <person name="Cai X."/>
            <person name="Sun X."/>
            <person name="Xu C."/>
            <person name="Sun H."/>
            <person name="Wang X."/>
            <person name="Ge C."/>
            <person name="Zhang Z."/>
            <person name="Wang Q."/>
            <person name="Fei Z."/>
            <person name="Jiao C."/>
            <person name="Wang Q."/>
        </authorList>
    </citation>
    <scope>NUCLEOTIDE SEQUENCE [LARGE SCALE GENOMIC DNA]</scope>
    <source>
        <strain evidence="4">cv. Varoflay</strain>
    </source>
</reference>
<evidence type="ECO:0008006" key="6">
    <source>
        <dbReference type="Google" id="ProtNLM"/>
    </source>
</evidence>
<evidence type="ECO:0000256" key="3">
    <source>
        <dbReference type="SAM" id="SignalP"/>
    </source>
</evidence>
<evidence type="ECO:0000256" key="1">
    <source>
        <dbReference type="SAM" id="MobiDB-lite"/>
    </source>
</evidence>
<proteinExistence type="predicted"/>
<evidence type="ECO:0000256" key="2">
    <source>
        <dbReference type="SAM" id="Phobius"/>
    </source>
</evidence>
<dbReference type="AlphaFoldDB" id="A0A9R0IZV9"/>
<dbReference type="KEGG" id="soe:110796682"/>
<accession>A0A9R0IZV9</accession>
<evidence type="ECO:0000313" key="5">
    <source>
        <dbReference type="RefSeq" id="XP_021857450.2"/>
    </source>
</evidence>
<gene>
    <name evidence="5" type="primary">LOC110796682</name>
</gene>
<keyword evidence="2" id="KW-0472">Membrane</keyword>
<dbReference type="RefSeq" id="XP_021857450.2">
    <property type="nucleotide sequence ID" value="XM_022001758.2"/>
</dbReference>
<dbReference type="PANTHER" id="PTHR13833:SF57">
    <property type="entry name" value="NHL REPEAT PROTEIN"/>
    <property type="match status" value="1"/>
</dbReference>
<dbReference type="PANTHER" id="PTHR13833">
    <property type="match status" value="1"/>
</dbReference>
<sequence>MSNKWVISLIIFLLIFNDISFVSASPPARIVAGIVTNVVSTVFKWLWSLRTPIIKPDKGVSSRSLMKFEAGYTVETVFDGTKVGIEPYSVQASPTGDLLILDSANSNLYKVSTPLSRYSRPKIVVGSAEGYTGHVDGKLREARMYSPKALTVDDTGNIYIADTVNMAIRKISDTGITTIAGGRWSHGGVHMDGASEDAKFSDDFDLIYVRSSCSLLVTDRGNQAIREIQLHEADCSYEQPPVQHEQQQQQQQEDNLYFGVAVLVAAMFSGYMLALLKLRVQALFSTKKPDPRMQMNSHALAAPYQRPPKSVRPPLIPPEEDEYEEEDEGFFFSFGRLIINASSSVAEVFAGLLFSGLRKKKPRHQDHLRHFQQINNRHPDHSWPMQNSYVIRDNGDEPPGLECVDNTRTSIMRKPYPQQQIRQGQGYYEGRDVDFHQHLGKVPQQQEVKQEQVQEPQQKQQKRSVASNPKAVGEKGSDKSEIVFGAVQEQDGRREAVVIKAVDYSDPAVYNHQNVRSRLNYMGYSSYSYS</sequence>
<feature type="compositionally biased region" description="Low complexity" evidence="1">
    <location>
        <begin position="443"/>
        <end position="459"/>
    </location>
</feature>
<feature type="compositionally biased region" description="Basic and acidic residues" evidence="1">
    <location>
        <begin position="472"/>
        <end position="481"/>
    </location>
</feature>
<keyword evidence="2" id="KW-1133">Transmembrane helix</keyword>
<protein>
    <recommendedName>
        <fullName evidence="6">SMP-30/Gluconolactonase/LRE-like region domain-containing protein</fullName>
    </recommendedName>
</protein>
<name>A0A9R0IZV9_SPIOL</name>
<keyword evidence="2" id="KW-0812">Transmembrane</keyword>
<feature type="signal peptide" evidence="3">
    <location>
        <begin position="1"/>
        <end position="24"/>
    </location>
</feature>
<feature type="transmembrane region" description="Helical" evidence="2">
    <location>
        <begin position="256"/>
        <end position="278"/>
    </location>
</feature>
<reference evidence="5" key="2">
    <citation type="submission" date="2025-08" db="UniProtKB">
        <authorList>
            <consortium name="RefSeq"/>
        </authorList>
    </citation>
    <scope>IDENTIFICATION</scope>
    <source>
        <tissue evidence="5">Leaf</tissue>
    </source>
</reference>
<dbReference type="SUPFAM" id="SSF101898">
    <property type="entry name" value="NHL repeat"/>
    <property type="match status" value="1"/>
</dbReference>
<dbReference type="InterPro" id="IPR011042">
    <property type="entry name" value="6-blade_b-propeller_TolB-like"/>
</dbReference>
<keyword evidence="4" id="KW-1185">Reference proteome</keyword>
<dbReference type="Gene3D" id="2.120.10.30">
    <property type="entry name" value="TolB, C-terminal domain"/>
    <property type="match status" value="1"/>
</dbReference>
<organism evidence="4 5">
    <name type="scientific">Spinacia oleracea</name>
    <name type="common">Spinach</name>
    <dbReference type="NCBI Taxonomy" id="3562"/>
    <lineage>
        <taxon>Eukaryota</taxon>
        <taxon>Viridiplantae</taxon>
        <taxon>Streptophyta</taxon>
        <taxon>Embryophyta</taxon>
        <taxon>Tracheophyta</taxon>
        <taxon>Spermatophyta</taxon>
        <taxon>Magnoliopsida</taxon>
        <taxon>eudicotyledons</taxon>
        <taxon>Gunneridae</taxon>
        <taxon>Pentapetalae</taxon>
        <taxon>Caryophyllales</taxon>
        <taxon>Chenopodiaceae</taxon>
        <taxon>Chenopodioideae</taxon>
        <taxon>Anserineae</taxon>
        <taxon>Spinacia</taxon>
    </lineage>
</organism>
<evidence type="ECO:0000313" key="4">
    <source>
        <dbReference type="Proteomes" id="UP000813463"/>
    </source>
</evidence>
<feature type="chain" id="PRO_5045310660" description="SMP-30/Gluconolactonase/LRE-like region domain-containing protein" evidence="3">
    <location>
        <begin position="25"/>
        <end position="530"/>
    </location>
</feature>
<dbReference type="GeneID" id="110796682"/>
<feature type="region of interest" description="Disordered" evidence="1">
    <location>
        <begin position="443"/>
        <end position="483"/>
    </location>
</feature>
<dbReference type="Proteomes" id="UP000813463">
    <property type="component" value="Chromosome 1"/>
</dbReference>
<keyword evidence="3" id="KW-0732">Signal</keyword>